<reference evidence="2" key="1">
    <citation type="submission" date="2009-07" db="EMBL/GenBank/DDBJ databases">
        <title>Complete sequence of Geobacter sp. M21.</title>
        <authorList>
            <consortium name="US DOE Joint Genome Institute"/>
            <person name="Lucas S."/>
            <person name="Copeland A."/>
            <person name="Lapidus A."/>
            <person name="Glavina del Rio T."/>
            <person name="Dalin E."/>
            <person name="Tice H."/>
            <person name="Bruce D."/>
            <person name="Goodwin L."/>
            <person name="Pitluck S."/>
            <person name="Saunders E."/>
            <person name="Brettin T."/>
            <person name="Detter J.C."/>
            <person name="Han C."/>
            <person name="Larimer F."/>
            <person name="Land M."/>
            <person name="Hauser L."/>
            <person name="Kyrpides N."/>
            <person name="Ovchinnikova G."/>
            <person name="Lovley D."/>
        </authorList>
    </citation>
    <scope>NUCLEOTIDE SEQUENCE [LARGE SCALE GENOMIC DNA]</scope>
    <source>
        <strain evidence="2">M21</strain>
    </source>
</reference>
<dbReference type="OrthoDB" id="5398346at2"/>
<name>C6E263_GEOSM</name>
<dbReference type="AlphaFoldDB" id="C6E263"/>
<evidence type="ECO:0000313" key="2">
    <source>
        <dbReference type="EMBL" id="ACT18947.1"/>
    </source>
</evidence>
<dbReference type="HOGENOM" id="CLU_208449_0_0_7"/>
<keyword evidence="1" id="KW-0175">Coiled coil</keyword>
<gene>
    <name evidence="2" type="ordered locus">GM21_2918</name>
</gene>
<evidence type="ECO:0000256" key="1">
    <source>
        <dbReference type="SAM" id="Coils"/>
    </source>
</evidence>
<dbReference type="STRING" id="443144.GM21_2918"/>
<dbReference type="KEGG" id="gem:GM21_2918"/>
<protein>
    <submittedName>
        <fullName evidence="2">Uncharacterized protein</fullName>
    </submittedName>
</protein>
<dbReference type="EMBL" id="CP001661">
    <property type="protein sequence ID" value="ACT18947.1"/>
    <property type="molecule type" value="Genomic_DNA"/>
</dbReference>
<feature type="coiled-coil region" evidence="1">
    <location>
        <begin position="26"/>
        <end position="53"/>
    </location>
</feature>
<proteinExistence type="predicted"/>
<sequence>MTHIETSRVNELIGINIGKVQQTAQRLTATMELEDLEAQIADLEKAIAELKESLMALPYRRVLS</sequence>
<organism evidence="2">
    <name type="scientific">Geobacter sp. (strain M21)</name>
    <dbReference type="NCBI Taxonomy" id="443144"/>
    <lineage>
        <taxon>Bacteria</taxon>
        <taxon>Pseudomonadati</taxon>
        <taxon>Thermodesulfobacteriota</taxon>
        <taxon>Desulfuromonadia</taxon>
        <taxon>Geobacterales</taxon>
        <taxon>Geobacteraceae</taxon>
        <taxon>Geobacter</taxon>
    </lineage>
</organism>
<accession>C6E263</accession>